<feature type="region of interest" description="Disordered" evidence="1">
    <location>
        <begin position="544"/>
        <end position="564"/>
    </location>
</feature>
<accession>A0A0H2RCB8</accession>
<dbReference type="EMBL" id="KQ086056">
    <property type="protein sequence ID" value="KLO09429.1"/>
    <property type="molecule type" value="Genomic_DNA"/>
</dbReference>
<sequence length="564" mass="60057">MSDKENAPAVNEYDWESLGAEMCNMSKEFDKLAQAAGLKNYQGAIPTTASNDGHDLIEGALSVPLADKTTNPQAPFTASSGHALALYLTSGHDANPGTQCDAAGAQNNTIDTALTIDPSYPADPFSFGPGHFEDNVDGFSASVRSQFFSRSGELETQENDHPIAGPSTSSGQVPAGHASHQSVDHWPPPQTFGRGALSHPILFNQGGFVTGIDPTTGRCYRVPLSMLSPVPPSMSIPHFQAAHNRTAVTTIESQNRSPAATLQPQAFNFATAPDTVQNLVVSTHVMQGTPSHGAKGKGKLPARNAVRPLRPMVQIPTRKIAVYNQTAIKHGLPTPCGSQPPSTNPSPTSPFSPTAFPAPGQSSSAPFGNQAQLIHAQSTVEVATSHAPPTPLTPLMDAQLYNPQGTEESSSSKRKAPGAGNADQEKCVCLDPTCLKDFASIKALRKHMRDSHSTALNLICPRGASCTGKGKGPNGSYSREDSLRRHLHSDTGKSSINGSSCYETVKKIAGPPNYETKFKTEKKEEYSWSGVTLLKHFIFIVPVSEDSGDDSDTEPKSKRRKRTE</sequence>
<dbReference type="PROSITE" id="PS00028">
    <property type="entry name" value="ZINC_FINGER_C2H2_1"/>
    <property type="match status" value="1"/>
</dbReference>
<dbReference type="InterPro" id="IPR013087">
    <property type="entry name" value="Znf_C2H2_type"/>
</dbReference>
<evidence type="ECO:0000313" key="3">
    <source>
        <dbReference type="EMBL" id="KLO09429.1"/>
    </source>
</evidence>
<dbReference type="InParanoid" id="A0A0H2RCB8"/>
<organism evidence="3 4">
    <name type="scientific">Schizopora paradoxa</name>
    <dbReference type="NCBI Taxonomy" id="27342"/>
    <lineage>
        <taxon>Eukaryota</taxon>
        <taxon>Fungi</taxon>
        <taxon>Dikarya</taxon>
        <taxon>Basidiomycota</taxon>
        <taxon>Agaricomycotina</taxon>
        <taxon>Agaricomycetes</taxon>
        <taxon>Hymenochaetales</taxon>
        <taxon>Schizoporaceae</taxon>
        <taxon>Schizopora</taxon>
    </lineage>
</organism>
<feature type="domain" description="C2H2-type" evidence="2">
    <location>
        <begin position="429"/>
        <end position="452"/>
    </location>
</feature>
<evidence type="ECO:0000256" key="1">
    <source>
        <dbReference type="SAM" id="MobiDB-lite"/>
    </source>
</evidence>
<keyword evidence="4" id="KW-1185">Reference proteome</keyword>
<evidence type="ECO:0000313" key="4">
    <source>
        <dbReference type="Proteomes" id="UP000053477"/>
    </source>
</evidence>
<evidence type="ECO:0000259" key="2">
    <source>
        <dbReference type="PROSITE" id="PS00028"/>
    </source>
</evidence>
<feature type="region of interest" description="Disordered" evidence="1">
    <location>
        <begin position="379"/>
        <end position="423"/>
    </location>
</feature>
<dbReference type="Proteomes" id="UP000053477">
    <property type="component" value="Unassembled WGS sequence"/>
</dbReference>
<feature type="region of interest" description="Disordered" evidence="1">
    <location>
        <begin position="150"/>
        <end position="183"/>
    </location>
</feature>
<reference evidence="3 4" key="1">
    <citation type="submission" date="2015-04" db="EMBL/GenBank/DDBJ databases">
        <title>Complete genome sequence of Schizopora paradoxa KUC8140, a cosmopolitan wood degrader in East Asia.</title>
        <authorList>
            <consortium name="DOE Joint Genome Institute"/>
            <person name="Min B."/>
            <person name="Park H."/>
            <person name="Jang Y."/>
            <person name="Kim J.-J."/>
            <person name="Kim K.H."/>
            <person name="Pangilinan J."/>
            <person name="Lipzen A."/>
            <person name="Riley R."/>
            <person name="Grigoriev I.V."/>
            <person name="Spatafora J.W."/>
            <person name="Choi I.-G."/>
        </authorList>
    </citation>
    <scope>NUCLEOTIDE SEQUENCE [LARGE SCALE GENOMIC DNA]</scope>
    <source>
        <strain evidence="3 4">KUC8140</strain>
    </source>
</reference>
<gene>
    <name evidence="3" type="ORF">SCHPADRAFT_566530</name>
</gene>
<dbReference type="AlphaFoldDB" id="A0A0H2RCB8"/>
<name>A0A0H2RCB8_9AGAM</name>
<protein>
    <recommendedName>
        <fullName evidence="2">C2H2-type domain-containing protein</fullName>
    </recommendedName>
</protein>
<proteinExistence type="predicted"/>
<feature type="region of interest" description="Disordered" evidence="1">
    <location>
        <begin position="331"/>
        <end position="367"/>
    </location>
</feature>